<organism evidence="9 10">
    <name type="scientific">Mobiluncus mulieris</name>
    <dbReference type="NCBI Taxonomy" id="2052"/>
    <lineage>
        <taxon>Bacteria</taxon>
        <taxon>Bacillati</taxon>
        <taxon>Actinomycetota</taxon>
        <taxon>Actinomycetes</taxon>
        <taxon>Actinomycetales</taxon>
        <taxon>Actinomycetaceae</taxon>
        <taxon>Mobiluncus</taxon>
    </lineage>
</organism>
<evidence type="ECO:0000256" key="6">
    <source>
        <dbReference type="ARBA" id="ARBA00023136"/>
    </source>
</evidence>
<dbReference type="RefSeq" id="WP_169764869.1">
    <property type="nucleotide sequence ID" value="NZ_JABCUT010000005.1"/>
</dbReference>
<dbReference type="Proteomes" id="UP000582487">
    <property type="component" value="Unassembled WGS sequence"/>
</dbReference>
<dbReference type="GO" id="GO:0071973">
    <property type="term" value="P:bacterial-type flagellum-dependent cell motility"/>
    <property type="evidence" value="ECO:0007669"/>
    <property type="project" value="InterPro"/>
</dbReference>
<dbReference type="SUPFAM" id="SSF101801">
    <property type="entry name" value="Surface presentation of antigens (SPOA)"/>
    <property type="match status" value="1"/>
</dbReference>
<comment type="similarity">
    <text evidence="2">Belongs to the FliN/MopA/SpaO family.</text>
</comment>
<dbReference type="PANTHER" id="PTHR43484:SF1">
    <property type="entry name" value="FLAGELLAR MOTOR SWITCH PROTEIN FLIN"/>
    <property type="match status" value="1"/>
</dbReference>
<evidence type="ECO:0000313" key="10">
    <source>
        <dbReference type="Proteomes" id="UP000582487"/>
    </source>
</evidence>
<comment type="subcellular location">
    <subcellularLocation>
        <location evidence="1">Cell membrane</location>
        <topology evidence="1">Peripheral membrane protein</topology>
        <orientation evidence="1">Cytoplasmic side</orientation>
    </subcellularLocation>
</comment>
<dbReference type="InterPro" id="IPR012826">
    <property type="entry name" value="FliN"/>
</dbReference>
<feature type="region of interest" description="Disordered" evidence="7">
    <location>
        <begin position="139"/>
        <end position="160"/>
    </location>
</feature>
<evidence type="ECO:0000256" key="4">
    <source>
        <dbReference type="ARBA" id="ARBA00022500"/>
    </source>
</evidence>
<keyword evidence="6" id="KW-0472">Membrane</keyword>
<keyword evidence="4" id="KW-0145">Chemotaxis</keyword>
<feature type="compositionally biased region" description="Low complexity" evidence="7">
    <location>
        <begin position="150"/>
        <end position="160"/>
    </location>
</feature>
<dbReference type="GO" id="GO:0005886">
    <property type="term" value="C:plasma membrane"/>
    <property type="evidence" value="ECO:0007669"/>
    <property type="project" value="UniProtKB-SubCell"/>
</dbReference>
<dbReference type="InterPro" id="IPR001172">
    <property type="entry name" value="FliN_T3SS_HrcQb"/>
</dbReference>
<name>A0A848RQA6_9ACTO</name>
<dbReference type="EMBL" id="JABCUV010000005">
    <property type="protein sequence ID" value="NMW93158.1"/>
    <property type="molecule type" value="Genomic_DNA"/>
</dbReference>
<keyword evidence="3" id="KW-1003">Cell membrane</keyword>
<dbReference type="GO" id="GO:0009425">
    <property type="term" value="C:bacterial-type flagellum basal body"/>
    <property type="evidence" value="ECO:0007669"/>
    <property type="project" value="InterPro"/>
</dbReference>
<evidence type="ECO:0000256" key="2">
    <source>
        <dbReference type="ARBA" id="ARBA00009226"/>
    </source>
</evidence>
<dbReference type="InterPro" id="IPR051469">
    <property type="entry name" value="FliN/MopA/SpaO"/>
</dbReference>
<evidence type="ECO:0000256" key="1">
    <source>
        <dbReference type="ARBA" id="ARBA00004413"/>
    </source>
</evidence>
<dbReference type="InterPro" id="IPR036429">
    <property type="entry name" value="SpoA-like_sf"/>
</dbReference>
<accession>A0A848RQA6</accession>
<dbReference type="Pfam" id="PF01052">
    <property type="entry name" value="FliMN_C"/>
    <property type="match status" value="1"/>
</dbReference>
<keyword evidence="9" id="KW-0966">Cell projection</keyword>
<gene>
    <name evidence="9" type="primary">fliN</name>
    <name evidence="9" type="ORF">HHJ74_05540</name>
</gene>
<keyword evidence="5" id="KW-0283">Flagellar rotation</keyword>
<dbReference type="GO" id="GO:0003774">
    <property type="term" value="F:cytoskeletal motor activity"/>
    <property type="evidence" value="ECO:0007669"/>
    <property type="project" value="InterPro"/>
</dbReference>
<evidence type="ECO:0000256" key="7">
    <source>
        <dbReference type="SAM" id="MobiDB-lite"/>
    </source>
</evidence>
<dbReference type="AlphaFoldDB" id="A0A848RQA6"/>
<feature type="domain" description="Flagellar motor switch protein FliN-like C-terminal" evidence="8">
    <location>
        <begin position="172"/>
        <end position="242"/>
    </location>
</feature>
<dbReference type="InterPro" id="IPR001543">
    <property type="entry name" value="FliN-like_C"/>
</dbReference>
<dbReference type="NCBIfam" id="TIGR02480">
    <property type="entry name" value="fliN"/>
    <property type="match status" value="1"/>
</dbReference>
<dbReference type="Gene3D" id="2.30.330.10">
    <property type="entry name" value="SpoA-like"/>
    <property type="match status" value="1"/>
</dbReference>
<dbReference type="PANTHER" id="PTHR43484">
    <property type="match status" value="1"/>
</dbReference>
<evidence type="ECO:0000259" key="8">
    <source>
        <dbReference type="Pfam" id="PF01052"/>
    </source>
</evidence>
<protein>
    <submittedName>
        <fullName evidence="9">Flagellar motor switch protein FliN</fullName>
    </submittedName>
</protein>
<evidence type="ECO:0000256" key="3">
    <source>
        <dbReference type="ARBA" id="ARBA00022475"/>
    </source>
</evidence>
<keyword evidence="9" id="KW-0282">Flagellum</keyword>
<proteinExistence type="inferred from homology"/>
<keyword evidence="9" id="KW-0969">Cilium</keyword>
<sequence length="251" mass="25652">MTLTPLQVLDAARAAIPLLPSTTELSASSWETGDPLPAAGAPAVIATLSAETSMQVMLAVSDPIAEALEGAEGMTPVQALVPALEAAAATLATGVLENTSQANAAEQLAAGDWTSATLEAENSVEGWLSVREIAAGAAGAAGAPKKEGESATTPPASQATATAEQRAESMKLLYDVEMTLTAEIGRTKLAVHDVLDLSPGSVIELDRSAGSAADVMVNGRLIAHGEIVVVDEEYGIRITEIVSLAEQQNRK</sequence>
<dbReference type="PRINTS" id="PR00956">
    <property type="entry name" value="FLGMOTORFLIN"/>
</dbReference>
<comment type="caution">
    <text evidence="9">The sequence shown here is derived from an EMBL/GenBank/DDBJ whole genome shotgun (WGS) entry which is preliminary data.</text>
</comment>
<evidence type="ECO:0000256" key="5">
    <source>
        <dbReference type="ARBA" id="ARBA00022779"/>
    </source>
</evidence>
<reference evidence="9 10" key="1">
    <citation type="submission" date="2020-04" db="EMBL/GenBank/DDBJ databases">
        <title>Antimicrobial susceptibility and clonality of vaginal-derived multi-drug resistant Mobiluncus isolates in China.</title>
        <authorList>
            <person name="Zhang X."/>
        </authorList>
    </citation>
    <scope>NUCLEOTIDE SEQUENCE [LARGE SCALE GENOMIC DNA]</scope>
    <source>
        <strain evidence="9 10">7</strain>
    </source>
</reference>
<dbReference type="GO" id="GO:0006935">
    <property type="term" value="P:chemotaxis"/>
    <property type="evidence" value="ECO:0007669"/>
    <property type="project" value="UniProtKB-KW"/>
</dbReference>
<evidence type="ECO:0000313" key="9">
    <source>
        <dbReference type="EMBL" id="NMW93158.1"/>
    </source>
</evidence>